<dbReference type="Pfam" id="PF00534">
    <property type="entry name" value="Glycos_transf_1"/>
    <property type="match status" value="1"/>
</dbReference>
<dbReference type="Proteomes" id="UP000070700">
    <property type="component" value="Unassembled WGS sequence"/>
</dbReference>
<dbReference type="GO" id="GO:0016757">
    <property type="term" value="F:glycosyltransferase activity"/>
    <property type="evidence" value="ECO:0007669"/>
    <property type="project" value="UniProtKB-KW"/>
</dbReference>
<protein>
    <recommendedName>
        <fullName evidence="2">Glycosyl transferase family 1 domain-containing protein</fullName>
    </recommendedName>
</protein>
<dbReference type="InterPro" id="IPR001296">
    <property type="entry name" value="Glyco_trans_1"/>
</dbReference>
<dbReference type="GeneID" id="28820929"/>
<feature type="non-terminal residue" evidence="3">
    <location>
        <position position="384"/>
    </location>
</feature>
<dbReference type="AlphaFoldDB" id="A0A132B8R1"/>
<evidence type="ECO:0000259" key="2">
    <source>
        <dbReference type="Pfam" id="PF00534"/>
    </source>
</evidence>
<evidence type="ECO:0000313" key="3">
    <source>
        <dbReference type="EMBL" id="KUJ08800.1"/>
    </source>
</evidence>
<dbReference type="KEGG" id="psco:LY89DRAFT_629279"/>
<keyword evidence="4" id="KW-1185">Reference proteome</keyword>
<dbReference type="EMBL" id="KQ947434">
    <property type="protein sequence ID" value="KUJ08800.1"/>
    <property type="molecule type" value="Genomic_DNA"/>
</dbReference>
<sequence length="384" mass="43081">MNVKLFGDLATEAPKAGDTAFVFTVIKALQKANAFLGMVLYERTAQRFQTPTYRVINNVNCAIIPFNREMYTPLVEDAFRKALKHLAELAGSNTVPVAIVYHQDERLLELQPKSIPFAITHHAPLVDDVSRFFPGPKDILDAFGTDTKDPRKVTELRAMQTGGLRALQRGENGFVLAMSDLQGEHFKRSGVRPENIIDFPPPLQAMLTAHAPQANDEQLPNVDRKWFVFTAVARLTFFKNAELLVDAAVILLEKDKKLDLSVMIAGGDSSKPHVAIRDSLLTRVPPHLFDHFHIIERIPQRELYQYFDNSHVQETGIFVCCSRYETLGFTPLEAALSGVTTVITNTKQIEAMRYFPEEVRFEANAKALADLLEALFEEDDLAAV</sequence>
<keyword evidence="1" id="KW-0808">Transferase</keyword>
<feature type="domain" description="Glycosyl transferase family 1" evidence="2">
    <location>
        <begin position="225"/>
        <end position="380"/>
    </location>
</feature>
<dbReference type="RefSeq" id="XP_018063155.1">
    <property type="nucleotide sequence ID" value="XM_018211203.1"/>
</dbReference>
<dbReference type="InParanoid" id="A0A132B8R1"/>
<dbReference type="Gene3D" id="3.40.50.2000">
    <property type="entry name" value="Glycogen Phosphorylase B"/>
    <property type="match status" value="1"/>
</dbReference>
<gene>
    <name evidence="3" type="ORF">LY89DRAFT_629279</name>
</gene>
<name>A0A132B8R1_MOLSC</name>
<keyword evidence="1" id="KW-0328">Glycosyltransferase</keyword>
<dbReference type="SUPFAM" id="SSF53756">
    <property type="entry name" value="UDP-Glycosyltransferase/glycogen phosphorylase"/>
    <property type="match status" value="1"/>
</dbReference>
<organism evidence="3 4">
    <name type="scientific">Mollisia scopiformis</name>
    <name type="common">Conifer needle endophyte fungus</name>
    <name type="synonym">Phialocephala scopiformis</name>
    <dbReference type="NCBI Taxonomy" id="149040"/>
    <lineage>
        <taxon>Eukaryota</taxon>
        <taxon>Fungi</taxon>
        <taxon>Dikarya</taxon>
        <taxon>Ascomycota</taxon>
        <taxon>Pezizomycotina</taxon>
        <taxon>Leotiomycetes</taxon>
        <taxon>Helotiales</taxon>
        <taxon>Mollisiaceae</taxon>
        <taxon>Mollisia</taxon>
    </lineage>
</organism>
<dbReference type="OrthoDB" id="4633155at2759"/>
<reference evidence="3 4" key="1">
    <citation type="submission" date="2015-10" db="EMBL/GenBank/DDBJ databases">
        <title>Full genome of DAOMC 229536 Phialocephala scopiformis, a fungal endophyte of spruce producing the potent anti-insectan compound rugulosin.</title>
        <authorList>
            <consortium name="DOE Joint Genome Institute"/>
            <person name="Walker A.K."/>
            <person name="Frasz S.L."/>
            <person name="Seifert K.A."/>
            <person name="Miller J.D."/>
            <person name="Mondo S.J."/>
            <person name="Labutti K."/>
            <person name="Lipzen A."/>
            <person name="Dockter R."/>
            <person name="Kennedy M."/>
            <person name="Grigoriev I.V."/>
            <person name="Spatafora J.W."/>
        </authorList>
    </citation>
    <scope>NUCLEOTIDE SEQUENCE [LARGE SCALE GENOMIC DNA]</scope>
    <source>
        <strain evidence="3 4">CBS 120377</strain>
    </source>
</reference>
<evidence type="ECO:0000313" key="4">
    <source>
        <dbReference type="Proteomes" id="UP000070700"/>
    </source>
</evidence>
<evidence type="ECO:0000256" key="1">
    <source>
        <dbReference type="ARBA" id="ARBA00022676"/>
    </source>
</evidence>
<accession>A0A132B8R1</accession>
<proteinExistence type="predicted"/>